<dbReference type="InterPro" id="IPR002044">
    <property type="entry name" value="CBM20"/>
</dbReference>
<dbReference type="Proteomes" id="UP000076078">
    <property type="component" value="Unassembled WGS sequence"/>
</dbReference>
<evidence type="ECO:0000313" key="13">
    <source>
        <dbReference type="Proteomes" id="UP000076078"/>
    </source>
</evidence>
<evidence type="ECO:0000313" key="12">
    <source>
        <dbReference type="EMBL" id="KYQ94039.1"/>
    </source>
</evidence>
<comment type="similarity">
    <text evidence="3">Belongs to the disproportionating enzyme family.</text>
</comment>
<gene>
    <name evidence="12" type="ORF">DLAC_04313</name>
</gene>
<dbReference type="Pfam" id="PF00686">
    <property type="entry name" value="CBM_20"/>
    <property type="match status" value="2"/>
</dbReference>
<keyword evidence="6" id="KW-0328">Glycosyltransferase</keyword>
<dbReference type="PANTHER" id="PTHR32518:SF3">
    <property type="entry name" value="4-ALPHA-GLUCANOTRANSFERASE"/>
    <property type="match status" value="1"/>
</dbReference>
<evidence type="ECO:0000256" key="5">
    <source>
        <dbReference type="ARBA" id="ARBA00022490"/>
    </source>
</evidence>
<dbReference type="InParanoid" id="A0A151ZJF9"/>
<evidence type="ECO:0000256" key="9">
    <source>
        <dbReference type="ARBA" id="ARBA00031423"/>
    </source>
</evidence>
<feature type="domain" description="CBM20" evidence="11">
    <location>
        <begin position="136"/>
        <end position="243"/>
    </location>
</feature>
<dbReference type="OMA" id="HYEFKED"/>
<dbReference type="GO" id="GO:2001070">
    <property type="term" value="F:starch binding"/>
    <property type="evidence" value="ECO:0007669"/>
    <property type="project" value="InterPro"/>
</dbReference>
<evidence type="ECO:0000256" key="3">
    <source>
        <dbReference type="ARBA" id="ARBA00005684"/>
    </source>
</evidence>
<dbReference type="InterPro" id="IPR034841">
    <property type="entry name" value="CBM20_DPE2_2"/>
</dbReference>
<evidence type="ECO:0000256" key="8">
    <source>
        <dbReference type="ARBA" id="ARBA00023277"/>
    </source>
</evidence>
<dbReference type="STRING" id="361077.A0A151ZJF9"/>
<evidence type="ECO:0000259" key="11">
    <source>
        <dbReference type="PROSITE" id="PS51166"/>
    </source>
</evidence>
<dbReference type="GO" id="GO:0004134">
    <property type="term" value="F:4-alpha-glucanotransferase activity"/>
    <property type="evidence" value="ECO:0007669"/>
    <property type="project" value="UniProtKB-EC"/>
</dbReference>
<dbReference type="OrthoDB" id="6123450at2759"/>
<keyword evidence="5" id="KW-0963">Cytoplasm</keyword>
<dbReference type="SUPFAM" id="SSF51445">
    <property type="entry name" value="(Trans)glycosidases"/>
    <property type="match status" value="1"/>
</dbReference>
<protein>
    <recommendedName>
        <fullName evidence="4">4-alpha-glucanotransferase</fullName>
        <ecNumber evidence="4">2.4.1.25</ecNumber>
    </recommendedName>
    <alternativeName>
        <fullName evidence="9">Amylomaltase</fullName>
    </alternativeName>
    <alternativeName>
        <fullName evidence="10">Disproportionating enzyme</fullName>
    </alternativeName>
</protein>
<dbReference type="GO" id="GO:0005975">
    <property type="term" value="P:carbohydrate metabolic process"/>
    <property type="evidence" value="ECO:0007669"/>
    <property type="project" value="InterPro"/>
</dbReference>
<dbReference type="Gene3D" id="2.60.40.10">
    <property type="entry name" value="Immunoglobulins"/>
    <property type="match status" value="2"/>
</dbReference>
<dbReference type="AlphaFoldDB" id="A0A151ZJF9"/>
<dbReference type="InterPro" id="IPR013784">
    <property type="entry name" value="Carb-bd-like_fold"/>
</dbReference>
<evidence type="ECO:0000256" key="1">
    <source>
        <dbReference type="ARBA" id="ARBA00000439"/>
    </source>
</evidence>
<comment type="subcellular location">
    <subcellularLocation>
        <location evidence="2">Cytoplasm</location>
    </subcellularLocation>
</comment>
<evidence type="ECO:0000256" key="2">
    <source>
        <dbReference type="ARBA" id="ARBA00004496"/>
    </source>
</evidence>
<dbReference type="EMBL" id="LODT01000022">
    <property type="protein sequence ID" value="KYQ94039.1"/>
    <property type="molecule type" value="Genomic_DNA"/>
</dbReference>
<dbReference type="FunCoup" id="A0A151ZJF9">
    <property type="interactions" value="23"/>
</dbReference>
<reference evidence="12 13" key="1">
    <citation type="submission" date="2015-12" db="EMBL/GenBank/DDBJ databases">
        <title>Dictyostelia acquired genes for synthesis and detection of signals that induce cell-type specialization by lateral gene transfer from prokaryotes.</title>
        <authorList>
            <person name="Gloeckner G."/>
            <person name="Schaap P."/>
        </authorList>
    </citation>
    <scope>NUCLEOTIDE SEQUENCE [LARGE SCALE GENOMIC DNA]</scope>
    <source>
        <strain evidence="12 13">TK</strain>
    </source>
</reference>
<dbReference type="InterPro" id="IPR003385">
    <property type="entry name" value="Glyco_hydro_77"/>
</dbReference>
<dbReference type="InterPro" id="IPR013783">
    <property type="entry name" value="Ig-like_fold"/>
</dbReference>
<name>A0A151ZJF9_TIELA</name>
<feature type="domain" description="CBM20" evidence="11">
    <location>
        <begin position="1"/>
        <end position="103"/>
    </location>
</feature>
<keyword evidence="8" id="KW-0119">Carbohydrate metabolism</keyword>
<dbReference type="Gene3D" id="3.20.20.80">
    <property type="entry name" value="Glycosidases"/>
    <property type="match status" value="2"/>
</dbReference>
<dbReference type="CDD" id="cd05816">
    <property type="entry name" value="CBM20_DPE2_repeat2"/>
    <property type="match status" value="1"/>
</dbReference>
<evidence type="ECO:0000256" key="7">
    <source>
        <dbReference type="ARBA" id="ARBA00022679"/>
    </source>
</evidence>
<dbReference type="CDD" id="cd05467">
    <property type="entry name" value="CBM20"/>
    <property type="match status" value="1"/>
</dbReference>
<dbReference type="EC" id="2.4.1.25" evidence="4"/>
<keyword evidence="7 12" id="KW-0808">Transferase</keyword>
<dbReference type="PANTHER" id="PTHR32518">
    <property type="match status" value="1"/>
</dbReference>
<keyword evidence="13" id="KW-1185">Reference proteome</keyword>
<evidence type="ECO:0000256" key="10">
    <source>
        <dbReference type="ARBA" id="ARBA00031501"/>
    </source>
</evidence>
<evidence type="ECO:0000256" key="4">
    <source>
        <dbReference type="ARBA" id="ARBA00012560"/>
    </source>
</evidence>
<dbReference type="GO" id="GO:0005737">
    <property type="term" value="C:cytoplasm"/>
    <property type="evidence" value="ECO:0007669"/>
    <property type="project" value="UniProtKB-SubCell"/>
</dbReference>
<sequence>MTNYIRFKVNYYTRLGQEIFVCGSSSILGNWKSIDAQKLKYGDNGDWELLLAIEQNQQSIVEYKYFVMDTNGEAIWEAGPNRKFDLSKLDSSVVHEFRDTYQSSTSPENTYYNTSFFREVLFKRSENIKAYQFIKSSSKDKVVIHFQVKATYVPSNYSVYIVGSNITLGNWRTDKSIQLSDEDYPVWKVDLEFTKDQLPFSYKYIISDKTRSYVHWEQGSDRWFTSSVIAASDYSLTKAEERDFFFNDGEFKDSQPQLRTTGVAIPIFSLRTNNGLGVGEFNDIKLLVDWAHKVNLHMLQILPINDTTVFSTWRDSYPYSAVSVFALHPIYINIDQLTQDKNILAKVQEHKSKLNKLTTLDYEIVFNLKIQLLKEIYEQEKSKLDSDKEFLKFLSDNKNWIKQYALYSVLRDHNKTADFTKWPEYKTITPDEIEKETSSGSKYYDKIRFYYFVQYHLHLQLLQASKYAASKRIGLKGDLPIGVNRLSVDTWCDPQLFRMNMSTGAPPDAFSDDGQNWGFPTYNWDVMKKDNYAWWRQRLGQMSQYFHAFRIDHILGFFRIWEISTHNTAGLLGKFNPSLPIWKSELSNNGIWDIERLTKPYIRYHTLRELFGDYADVVSTKFLKEYFPNCYQMLPQFNNEKLIDGNLQEEDAMYKPGLYKLVQNVCLIADPEGDENRFYPRIDIMKTSSYNELPDDIKSILYRLYISYFYERQEELWAQTALQRLPIIKSCTNMLVCGEDLGMVPKCVEPVLKDLGILGLRIQRMPADSSKDFYYPSEYGYLTVNTTSSHDMSTLRGWWEEDRARSQVFFNKVLGMYGEAPYFCESYVSQSVIAQHLQSPSMISIFPIQDWFGLNAELTKRDPKEEKINEPSNPFHYWRYRMHISVEELLENSDLNQSIVKLIHSSNRNLTSA</sequence>
<dbReference type="SUPFAM" id="SSF49452">
    <property type="entry name" value="Starch-binding domain-like"/>
    <property type="match status" value="2"/>
</dbReference>
<dbReference type="Pfam" id="PF02446">
    <property type="entry name" value="Glyco_hydro_77"/>
    <property type="match status" value="1"/>
</dbReference>
<evidence type="ECO:0000256" key="6">
    <source>
        <dbReference type="ARBA" id="ARBA00022676"/>
    </source>
</evidence>
<accession>A0A151ZJF9</accession>
<comment type="catalytic activity">
    <reaction evidence="1">
        <text>Transfers a segment of a (1-&gt;4)-alpha-D-glucan to a new position in an acceptor, which may be glucose or a (1-&gt;4)-alpha-D-glucan.</text>
        <dbReference type="EC" id="2.4.1.25"/>
    </reaction>
</comment>
<dbReference type="InterPro" id="IPR017853">
    <property type="entry name" value="GH"/>
</dbReference>
<dbReference type="SMART" id="SM01065">
    <property type="entry name" value="CBM_2"/>
    <property type="match status" value="2"/>
</dbReference>
<comment type="caution">
    <text evidence="12">The sequence shown here is derived from an EMBL/GenBank/DDBJ whole genome shotgun (WGS) entry which is preliminary data.</text>
</comment>
<dbReference type="PROSITE" id="PS51166">
    <property type="entry name" value="CBM20"/>
    <property type="match status" value="2"/>
</dbReference>
<organism evidence="12 13">
    <name type="scientific">Tieghemostelium lacteum</name>
    <name type="common">Slime mold</name>
    <name type="synonym">Dictyostelium lacteum</name>
    <dbReference type="NCBI Taxonomy" id="361077"/>
    <lineage>
        <taxon>Eukaryota</taxon>
        <taxon>Amoebozoa</taxon>
        <taxon>Evosea</taxon>
        <taxon>Eumycetozoa</taxon>
        <taxon>Dictyostelia</taxon>
        <taxon>Dictyosteliales</taxon>
        <taxon>Raperosteliaceae</taxon>
        <taxon>Tieghemostelium</taxon>
    </lineage>
</organism>
<proteinExistence type="inferred from homology"/>